<reference evidence="2" key="1">
    <citation type="submission" date="2022-10" db="EMBL/GenBank/DDBJ databases">
        <title>WGS of marine actinomycetes from Thailand.</title>
        <authorList>
            <person name="Thawai C."/>
        </authorList>
    </citation>
    <scope>NUCLEOTIDE SEQUENCE</scope>
    <source>
        <strain evidence="2">SW21</strain>
    </source>
</reference>
<keyword evidence="1" id="KW-0812">Transmembrane</keyword>
<comment type="caution">
    <text evidence="2">The sequence shown here is derived from an EMBL/GenBank/DDBJ whole genome shotgun (WGS) entry which is preliminary data.</text>
</comment>
<protein>
    <recommendedName>
        <fullName evidence="4">Anti-sigma-M factor RsmA</fullName>
    </recommendedName>
</protein>
<keyword evidence="1" id="KW-1133">Transmembrane helix</keyword>
<dbReference type="EMBL" id="JAPKFM010000011">
    <property type="protein sequence ID" value="MCX2964835.1"/>
    <property type="molecule type" value="Genomic_DNA"/>
</dbReference>
<keyword evidence="1" id="KW-0472">Membrane</keyword>
<proteinExistence type="predicted"/>
<evidence type="ECO:0000313" key="2">
    <source>
        <dbReference type="EMBL" id="MCX2964835.1"/>
    </source>
</evidence>
<organism evidence="2 3">
    <name type="scientific">Gordonia aquimaris</name>
    <dbReference type="NCBI Taxonomy" id="2984863"/>
    <lineage>
        <taxon>Bacteria</taxon>
        <taxon>Bacillati</taxon>
        <taxon>Actinomycetota</taxon>
        <taxon>Actinomycetes</taxon>
        <taxon>Mycobacteriales</taxon>
        <taxon>Gordoniaceae</taxon>
        <taxon>Gordonia</taxon>
    </lineage>
</organism>
<dbReference type="RefSeq" id="WP_266061876.1">
    <property type="nucleotide sequence ID" value="NZ_JAPKFM010000011.1"/>
</dbReference>
<evidence type="ECO:0008006" key="4">
    <source>
        <dbReference type="Google" id="ProtNLM"/>
    </source>
</evidence>
<sequence length="249" mass="25233">MVPPGADDEASSSAEFTRYPEPPYSVELLADLHADVLAPDVAAHIRSRLVDDPHAQSVLDALDATARDLRGAAVAPVPVPPDVTERTHRTLDRLGAEVTAVGGGEVVAARRHHRARRWAAAGVAGAAAVAVVAAVSVIAPRAPEPGTPVQAQPSATADAGERVTLLSVLGNDGFAPFGSEAALRRCTAANGVAADAGIVGSGRVSLRDHDDAVAILLSTGVAGVFDALVVGSDCTTDNPSTISRTTVGN</sequence>
<evidence type="ECO:0000256" key="1">
    <source>
        <dbReference type="SAM" id="Phobius"/>
    </source>
</evidence>
<accession>A0A9X3D4I6</accession>
<feature type="transmembrane region" description="Helical" evidence="1">
    <location>
        <begin position="118"/>
        <end position="139"/>
    </location>
</feature>
<dbReference type="AlphaFoldDB" id="A0A9X3D4I6"/>
<evidence type="ECO:0000313" key="3">
    <source>
        <dbReference type="Proteomes" id="UP001143347"/>
    </source>
</evidence>
<name>A0A9X3D4I6_9ACTN</name>
<dbReference type="Proteomes" id="UP001143347">
    <property type="component" value="Unassembled WGS sequence"/>
</dbReference>
<gene>
    <name evidence="2" type="ORF">OSB52_12105</name>
</gene>
<keyword evidence="3" id="KW-1185">Reference proteome</keyword>